<name>A0A3D9LEP2_9MICC</name>
<evidence type="ECO:0000259" key="3">
    <source>
        <dbReference type="PROSITE" id="PS51186"/>
    </source>
</evidence>
<accession>A0A3D9LEP2</accession>
<keyword evidence="2" id="KW-0012">Acyltransferase</keyword>
<dbReference type="PROSITE" id="PS51186">
    <property type="entry name" value="GNAT"/>
    <property type="match status" value="1"/>
</dbReference>
<reference evidence="4 5" key="1">
    <citation type="submission" date="2018-07" db="EMBL/GenBank/DDBJ databases">
        <title>Sequencing the genomes of 1000 actinobacteria strains.</title>
        <authorList>
            <person name="Klenk H.-P."/>
        </authorList>
    </citation>
    <scope>NUCLEOTIDE SEQUENCE [LARGE SCALE GENOMIC DNA]</scope>
    <source>
        <strain evidence="4 5">DSM 14442</strain>
    </source>
</reference>
<comment type="caution">
    <text evidence="4">The sequence shown here is derived from an EMBL/GenBank/DDBJ whole genome shotgun (WGS) entry which is preliminary data.</text>
</comment>
<evidence type="ECO:0000256" key="2">
    <source>
        <dbReference type="ARBA" id="ARBA00023315"/>
    </source>
</evidence>
<organism evidence="4 5">
    <name type="scientific">Citricoccus muralis</name>
    <dbReference type="NCBI Taxonomy" id="169134"/>
    <lineage>
        <taxon>Bacteria</taxon>
        <taxon>Bacillati</taxon>
        <taxon>Actinomycetota</taxon>
        <taxon>Actinomycetes</taxon>
        <taxon>Micrococcales</taxon>
        <taxon>Micrococcaceae</taxon>
        <taxon>Citricoccus</taxon>
    </lineage>
</organism>
<feature type="domain" description="N-acetyltransferase" evidence="3">
    <location>
        <begin position="33"/>
        <end position="181"/>
    </location>
</feature>
<dbReference type="Pfam" id="PF00583">
    <property type="entry name" value="Acetyltransf_1"/>
    <property type="match status" value="1"/>
</dbReference>
<keyword evidence="5" id="KW-1185">Reference proteome</keyword>
<sequence>MPRGPAPEGRVLCRSGLTALPESYTEAMDSTELVIRPARTQDVQAIRALVEPLARERVLLQKEAVAYYEAIQEFMVAEAPDGTLAGFGALHVIWEDIAEVRTLATSSQWRGHGVGHRILDRLLDRARALGVTRVFCLTFEVDFFSRHGFSVMADQSVVDPEVYSELLRSQDEGVAEFLDLARVKPNTLGNTRMIITL</sequence>
<dbReference type="NCBIfam" id="NF005921">
    <property type="entry name" value="PRK07922.1"/>
    <property type="match status" value="1"/>
</dbReference>
<evidence type="ECO:0000256" key="1">
    <source>
        <dbReference type="ARBA" id="ARBA00022679"/>
    </source>
</evidence>
<keyword evidence="1" id="KW-0808">Transferase</keyword>
<dbReference type="AlphaFoldDB" id="A0A3D9LEP2"/>
<dbReference type="InterPro" id="IPR045039">
    <property type="entry name" value="NSI-like"/>
</dbReference>
<dbReference type="Gene3D" id="3.40.630.30">
    <property type="match status" value="1"/>
</dbReference>
<evidence type="ECO:0000313" key="5">
    <source>
        <dbReference type="Proteomes" id="UP000256727"/>
    </source>
</evidence>
<protein>
    <submittedName>
        <fullName evidence="4">N-acetylglutamate synthase</fullName>
    </submittedName>
</protein>
<gene>
    <name evidence="4" type="ORF">C8E99_2472</name>
</gene>
<dbReference type="Proteomes" id="UP000256727">
    <property type="component" value="Unassembled WGS sequence"/>
</dbReference>
<dbReference type="InterPro" id="IPR016181">
    <property type="entry name" value="Acyl_CoA_acyltransferase"/>
</dbReference>
<dbReference type="InterPro" id="IPR000182">
    <property type="entry name" value="GNAT_dom"/>
</dbReference>
<dbReference type="CDD" id="cd04301">
    <property type="entry name" value="NAT_SF"/>
    <property type="match status" value="1"/>
</dbReference>
<dbReference type="PANTHER" id="PTHR43626">
    <property type="entry name" value="ACYL-COA N-ACYLTRANSFERASE"/>
    <property type="match status" value="1"/>
</dbReference>
<dbReference type="SUPFAM" id="SSF55729">
    <property type="entry name" value="Acyl-CoA N-acyltransferases (Nat)"/>
    <property type="match status" value="1"/>
</dbReference>
<evidence type="ECO:0000313" key="4">
    <source>
        <dbReference type="EMBL" id="REE04632.1"/>
    </source>
</evidence>
<proteinExistence type="predicted"/>
<dbReference type="PANTHER" id="PTHR43626:SF4">
    <property type="entry name" value="GCN5-RELATED N-ACETYLTRANSFERASE 2, CHLOROPLASTIC"/>
    <property type="match status" value="1"/>
</dbReference>
<dbReference type="GO" id="GO:0008080">
    <property type="term" value="F:N-acetyltransferase activity"/>
    <property type="evidence" value="ECO:0007669"/>
    <property type="project" value="InterPro"/>
</dbReference>
<dbReference type="EMBL" id="QREH01000001">
    <property type="protein sequence ID" value="REE04632.1"/>
    <property type="molecule type" value="Genomic_DNA"/>
</dbReference>
<dbReference type="GO" id="GO:0005737">
    <property type="term" value="C:cytoplasm"/>
    <property type="evidence" value="ECO:0007669"/>
    <property type="project" value="TreeGrafter"/>
</dbReference>